<proteinExistence type="predicted"/>
<sequence>MRIVLIISSIFGRTFGDNVGCAPLWLIVAVQQQALSMGLPAKPRKP</sequence>
<dbReference type="HOGENOM" id="CLU_3188140_0_0_4"/>
<protein>
    <submittedName>
        <fullName evidence="1">Uncharacterized protein</fullName>
    </submittedName>
</protein>
<dbReference type="AlphaFoldDB" id="C6BF44"/>
<dbReference type="KEGG" id="rpf:Rpic12D_2815"/>
<dbReference type="EMBL" id="CP001644">
    <property type="protein sequence ID" value="ACS64086.1"/>
    <property type="molecule type" value="Genomic_DNA"/>
</dbReference>
<dbReference type="STRING" id="428406.Rpic12D_2815"/>
<accession>C6BF44</accession>
<organism evidence="1">
    <name type="scientific">Ralstonia pickettii (strain 12D)</name>
    <dbReference type="NCBI Taxonomy" id="428406"/>
    <lineage>
        <taxon>Bacteria</taxon>
        <taxon>Pseudomonadati</taxon>
        <taxon>Pseudomonadota</taxon>
        <taxon>Betaproteobacteria</taxon>
        <taxon>Burkholderiales</taxon>
        <taxon>Burkholderiaceae</taxon>
        <taxon>Ralstonia</taxon>
    </lineage>
</organism>
<reference evidence="1" key="1">
    <citation type="submission" date="2009-06" db="EMBL/GenBank/DDBJ databases">
        <title>Complete sequence chromosome 1 of Ralstonia pickettii 12D.</title>
        <authorList>
            <consortium name="US DOE Joint Genome Institute"/>
            <person name="Lucas S."/>
            <person name="Copeland A."/>
            <person name="Lapidus A."/>
            <person name="Glavina del Rio T."/>
            <person name="Dalin E."/>
            <person name="Tice H."/>
            <person name="Bruce D."/>
            <person name="Goodwin L."/>
            <person name="Pitluck S."/>
            <person name="Sims D."/>
            <person name="Meincke L."/>
            <person name="Brettin T."/>
            <person name="Detter J.C."/>
            <person name="Han C."/>
            <person name="Larimer F."/>
            <person name="Land M."/>
            <person name="Hauser L."/>
            <person name="Kyrpides N."/>
            <person name="Ovchinnikova G."/>
            <person name="Marsh T."/>
            <person name="Richardson P."/>
        </authorList>
    </citation>
    <scope>NUCLEOTIDE SEQUENCE [LARGE SCALE GENOMIC DNA]</scope>
    <source>
        <strain evidence="1">12D</strain>
    </source>
</reference>
<name>C6BF44_RALP1</name>
<gene>
    <name evidence="1" type="ordered locus">Rpic12D_2815</name>
</gene>
<evidence type="ECO:0000313" key="1">
    <source>
        <dbReference type="EMBL" id="ACS64086.1"/>
    </source>
</evidence>